<protein>
    <submittedName>
        <fullName evidence="1">Uncharacterized protein</fullName>
    </submittedName>
</protein>
<organism evidence="1 2">
    <name type="scientific">Trichinella patagoniensis</name>
    <dbReference type="NCBI Taxonomy" id="990121"/>
    <lineage>
        <taxon>Eukaryota</taxon>
        <taxon>Metazoa</taxon>
        <taxon>Ecdysozoa</taxon>
        <taxon>Nematoda</taxon>
        <taxon>Enoplea</taxon>
        <taxon>Dorylaimia</taxon>
        <taxon>Trichinellida</taxon>
        <taxon>Trichinellidae</taxon>
        <taxon>Trichinella</taxon>
    </lineage>
</organism>
<comment type="caution">
    <text evidence="1">The sequence shown here is derived from an EMBL/GenBank/DDBJ whole genome shotgun (WGS) entry which is preliminary data.</text>
</comment>
<gene>
    <name evidence="1" type="ORF">T12_8300</name>
</gene>
<proteinExistence type="predicted"/>
<name>A0A0V1A1A6_9BILA</name>
<evidence type="ECO:0000313" key="1">
    <source>
        <dbReference type="EMBL" id="KRY18655.1"/>
    </source>
</evidence>
<sequence>MFKCSMSLLVGQLEETFNVLLLSWLEQRLEMMNCFGRCFSIVKTFHPTGSGQQLAPPSFNRSAIETKGFSIGADKKALVDPDRSCFAEKLSLARLRRPLSTLTSHKWRSLVWYNTVRQNRSCIIHTNTLLQRAEVYLNSVNSKSAD</sequence>
<dbReference type="EMBL" id="JYDQ01000044">
    <property type="protein sequence ID" value="KRY18655.1"/>
    <property type="molecule type" value="Genomic_DNA"/>
</dbReference>
<dbReference type="AlphaFoldDB" id="A0A0V1A1A6"/>
<dbReference type="Proteomes" id="UP000054783">
    <property type="component" value="Unassembled WGS sequence"/>
</dbReference>
<keyword evidence="2" id="KW-1185">Reference proteome</keyword>
<reference evidence="1 2" key="1">
    <citation type="submission" date="2015-01" db="EMBL/GenBank/DDBJ databases">
        <title>Evolution of Trichinella species and genotypes.</title>
        <authorList>
            <person name="Korhonen P.K."/>
            <person name="Edoardo P."/>
            <person name="Giuseppe L.R."/>
            <person name="Gasser R.B."/>
        </authorList>
    </citation>
    <scope>NUCLEOTIDE SEQUENCE [LARGE SCALE GENOMIC DNA]</scope>
    <source>
        <strain evidence="1">ISS2496</strain>
    </source>
</reference>
<evidence type="ECO:0000313" key="2">
    <source>
        <dbReference type="Proteomes" id="UP000054783"/>
    </source>
</evidence>
<accession>A0A0V1A1A6</accession>